<dbReference type="Pfam" id="PF26133">
    <property type="entry name" value="DUF8039"/>
    <property type="match status" value="1"/>
</dbReference>
<gene>
    <name evidence="2" type="ORF">RchiOBHm_Chr1g0313071</name>
</gene>
<proteinExistence type="predicted"/>
<evidence type="ECO:0000313" key="2">
    <source>
        <dbReference type="EMBL" id="PRQ54389.1"/>
    </source>
</evidence>
<comment type="caution">
    <text evidence="2">The sequence shown here is derived from an EMBL/GenBank/DDBJ whole genome shotgun (WGS) entry which is preliminary data.</text>
</comment>
<organism evidence="2 3">
    <name type="scientific">Rosa chinensis</name>
    <name type="common">China rose</name>
    <dbReference type="NCBI Taxonomy" id="74649"/>
    <lineage>
        <taxon>Eukaryota</taxon>
        <taxon>Viridiplantae</taxon>
        <taxon>Streptophyta</taxon>
        <taxon>Embryophyta</taxon>
        <taxon>Tracheophyta</taxon>
        <taxon>Spermatophyta</taxon>
        <taxon>Magnoliopsida</taxon>
        <taxon>eudicotyledons</taxon>
        <taxon>Gunneridae</taxon>
        <taxon>Pentapetalae</taxon>
        <taxon>rosids</taxon>
        <taxon>fabids</taxon>
        <taxon>Rosales</taxon>
        <taxon>Rosaceae</taxon>
        <taxon>Rosoideae</taxon>
        <taxon>Rosoideae incertae sedis</taxon>
        <taxon>Rosa</taxon>
    </lineage>
</organism>
<name>A0A2P6S6V0_ROSCH</name>
<evidence type="ECO:0000259" key="1">
    <source>
        <dbReference type="Pfam" id="PF26133"/>
    </source>
</evidence>
<feature type="domain" description="DUF8039" evidence="1">
    <location>
        <begin position="9"/>
        <end position="81"/>
    </location>
</feature>
<keyword evidence="3" id="KW-1185">Reference proteome</keyword>
<protein>
    <submittedName>
        <fullName evidence="2">Putative transposase, Tnp1/En/Spm</fullName>
    </submittedName>
</protein>
<dbReference type="Gramene" id="PRQ54389">
    <property type="protein sequence ID" value="PRQ54389"/>
    <property type="gene ID" value="RchiOBHm_Chr1g0313071"/>
</dbReference>
<accession>A0A2P6S6V0</accession>
<dbReference type="Proteomes" id="UP000238479">
    <property type="component" value="Chromosome 1"/>
</dbReference>
<dbReference type="InterPro" id="IPR058352">
    <property type="entry name" value="DUF8039"/>
</dbReference>
<reference evidence="2 3" key="1">
    <citation type="journal article" date="2018" name="Nat. Genet.">
        <title>The Rosa genome provides new insights in the design of modern roses.</title>
        <authorList>
            <person name="Bendahmane M."/>
        </authorList>
    </citation>
    <scope>NUCLEOTIDE SEQUENCE [LARGE SCALE GENOMIC DNA]</scope>
    <source>
        <strain evidence="3">cv. Old Blush</strain>
    </source>
</reference>
<sequence length="82" mass="9290">MKKLHLLSWLDKEEKIVAAADLHSEDPNEKVHCVPLGLGCWKVWVREVSHDIPLFRPTQEFSTLGAAKGSTVAWPINFIKLL</sequence>
<dbReference type="EMBL" id="PDCK01000039">
    <property type="protein sequence ID" value="PRQ54389.1"/>
    <property type="molecule type" value="Genomic_DNA"/>
</dbReference>
<dbReference type="AlphaFoldDB" id="A0A2P6S6V0"/>
<evidence type="ECO:0000313" key="3">
    <source>
        <dbReference type="Proteomes" id="UP000238479"/>
    </source>
</evidence>